<reference evidence="9 10" key="1">
    <citation type="submission" date="2014-07" db="EMBL/GenBank/DDBJ databases">
        <title>Genomic and transcriptomic analysis on Apis cerana provide comprehensive insights into honey bee biology.</title>
        <authorList>
            <person name="Diao Q."/>
            <person name="Sun L."/>
            <person name="Zheng H."/>
            <person name="Zheng H."/>
            <person name="Xu S."/>
            <person name="Wang S."/>
            <person name="Zeng Z."/>
            <person name="Hu F."/>
            <person name="Su S."/>
            <person name="Wu J."/>
        </authorList>
    </citation>
    <scope>NUCLEOTIDE SEQUENCE [LARGE SCALE GENOMIC DNA]</scope>
    <source>
        <tissue evidence="9">Pupae without intestine</tissue>
    </source>
</reference>
<proteinExistence type="inferred from homology"/>
<evidence type="ECO:0000256" key="6">
    <source>
        <dbReference type="ARBA" id="ARBA00022989"/>
    </source>
</evidence>
<name>A0A2A3E7W9_APICC</name>
<feature type="transmembrane region" description="Helical" evidence="8">
    <location>
        <begin position="157"/>
        <end position="178"/>
    </location>
</feature>
<comment type="subcellular location">
    <subcellularLocation>
        <location evidence="1">Membrane</location>
        <topology evidence="1">Multi-pass membrane protein</topology>
    </subcellularLocation>
</comment>
<dbReference type="Pfam" id="PF10034">
    <property type="entry name" value="Dpy19"/>
    <property type="match status" value="2"/>
</dbReference>
<evidence type="ECO:0000313" key="9">
    <source>
        <dbReference type="EMBL" id="PBC27790.1"/>
    </source>
</evidence>
<dbReference type="PANTHER" id="PTHR31488">
    <property type="entry name" value="DPY-19-LIKE 1, LIKE (H. SAPIENS)"/>
    <property type="match status" value="1"/>
</dbReference>
<dbReference type="InterPro" id="IPR018732">
    <property type="entry name" value="Dpy-19/Dpy-19-like"/>
</dbReference>
<keyword evidence="7 8" id="KW-0472">Membrane</keyword>
<evidence type="ECO:0000256" key="4">
    <source>
        <dbReference type="ARBA" id="ARBA00022679"/>
    </source>
</evidence>
<feature type="transmembrane region" description="Helical" evidence="8">
    <location>
        <begin position="299"/>
        <end position="324"/>
    </location>
</feature>
<feature type="transmembrane region" description="Helical" evidence="8">
    <location>
        <begin position="412"/>
        <end position="429"/>
    </location>
</feature>
<keyword evidence="3" id="KW-0328">Glycosyltransferase</keyword>
<feature type="transmembrane region" description="Helical" evidence="8">
    <location>
        <begin position="253"/>
        <end position="279"/>
    </location>
</feature>
<keyword evidence="5 8" id="KW-0812">Transmembrane</keyword>
<protein>
    <submittedName>
        <fullName evidence="9">Protein dumpy-19</fullName>
    </submittedName>
</protein>
<evidence type="ECO:0000256" key="8">
    <source>
        <dbReference type="SAM" id="Phobius"/>
    </source>
</evidence>
<keyword evidence="10" id="KW-1185">Reference proteome</keyword>
<evidence type="ECO:0000256" key="1">
    <source>
        <dbReference type="ARBA" id="ARBA00004141"/>
    </source>
</evidence>
<feature type="transmembrane region" description="Helical" evidence="8">
    <location>
        <begin position="345"/>
        <end position="365"/>
    </location>
</feature>
<organism evidence="9 10">
    <name type="scientific">Apis cerana cerana</name>
    <name type="common">Oriental honeybee</name>
    <dbReference type="NCBI Taxonomy" id="94128"/>
    <lineage>
        <taxon>Eukaryota</taxon>
        <taxon>Metazoa</taxon>
        <taxon>Ecdysozoa</taxon>
        <taxon>Arthropoda</taxon>
        <taxon>Hexapoda</taxon>
        <taxon>Insecta</taxon>
        <taxon>Pterygota</taxon>
        <taxon>Neoptera</taxon>
        <taxon>Endopterygota</taxon>
        <taxon>Hymenoptera</taxon>
        <taxon>Apocrita</taxon>
        <taxon>Aculeata</taxon>
        <taxon>Apoidea</taxon>
        <taxon>Anthophila</taxon>
        <taxon>Apidae</taxon>
        <taxon>Apis</taxon>
    </lineage>
</organism>
<sequence>MAAESDKKHKSVEKLLRKRVTFYELAVDLIGLAFGLFHHWHVSTLFENDRHFSHLSEIEREMSFRTEMGMYYSYYKTIAESKTFMDGLRKISHDNISEYGNVINAARKYSLLPELVAGYLYHCAKNLGLISIEQCWQIERGEGLSPVTSCEGLGVPVYFYLEIVWTSTILTVAILFYYATFLGNSLYSGFIAVLLFFYNHNECTRVQWSPPLRESFAYPVLLCQMYTLTLILREGTQQNRQKIPKDLLQKMGMATIISLCCWQFSHFVFITQIVALLILKWMKIISNDLYRSISKVHGWSIVIAMGITDSFPLLFSMYLCLLFVSNALNVTEKLTKFIGAKLQTILEIVFTILCTVYLKSIYALLYEDTAHVFNLLKTKLIGYKDFHTMLYTCSPEFDFLQYRSYEAITKTLLLPSAILAGMLVVYFWYRNYKIKGYPKCIEADLAYNGLQTGAFIIMAVFIMRLKLFMNPHLCIIAGTICANRYLEKLGIKRKITKTAIIVLLISAISYHGLEILQEERSVMGNYIIVKEKRFGIKYKFCLSLDLFHRGNQGEYSDIEQEELFEWIKKNTPEHAVFAGKMSLMANLMLSTGRPIVNNPYYESKEMRDRTMKVYEVFSRKDVTSVYVTLRNLQVGYVILEASMCFGYANLPSQCQMIDLWDLVDNGVAKAAGKQPVCPMLFRGNAYPFKRSFVNNRYVVLQLDYSYCVELKPNNSLNYQS</sequence>
<evidence type="ECO:0000256" key="2">
    <source>
        <dbReference type="ARBA" id="ARBA00008744"/>
    </source>
</evidence>
<dbReference type="EMBL" id="KZ288340">
    <property type="protein sequence ID" value="PBC27790.1"/>
    <property type="molecule type" value="Genomic_DNA"/>
</dbReference>
<gene>
    <name evidence="9" type="ORF">APICC_06879</name>
</gene>
<keyword evidence="6 8" id="KW-1133">Transmembrane helix</keyword>
<evidence type="ECO:0000256" key="5">
    <source>
        <dbReference type="ARBA" id="ARBA00022692"/>
    </source>
</evidence>
<keyword evidence="4" id="KW-0808">Transferase</keyword>
<dbReference type="GO" id="GO:0005637">
    <property type="term" value="C:nuclear inner membrane"/>
    <property type="evidence" value="ECO:0007669"/>
    <property type="project" value="TreeGrafter"/>
</dbReference>
<dbReference type="AlphaFoldDB" id="A0A2A3E7W9"/>
<dbReference type="OrthoDB" id="6019623at2759"/>
<feature type="transmembrane region" description="Helical" evidence="8">
    <location>
        <begin position="216"/>
        <end position="232"/>
    </location>
</feature>
<comment type="similarity">
    <text evidence="2">Belongs to the dpy-19 family.</text>
</comment>
<accession>A0A2A3E7W9</accession>
<evidence type="ECO:0000256" key="7">
    <source>
        <dbReference type="ARBA" id="ARBA00023136"/>
    </source>
</evidence>
<feature type="transmembrane region" description="Helical" evidence="8">
    <location>
        <begin position="185"/>
        <end position="201"/>
    </location>
</feature>
<dbReference type="PANTHER" id="PTHR31488:SF1">
    <property type="entry name" value="C-MANNOSYLTRANSFERASE DPY19L1"/>
    <property type="match status" value="1"/>
</dbReference>
<evidence type="ECO:0000313" key="10">
    <source>
        <dbReference type="Proteomes" id="UP000242457"/>
    </source>
</evidence>
<evidence type="ECO:0000256" key="3">
    <source>
        <dbReference type="ARBA" id="ARBA00022676"/>
    </source>
</evidence>
<dbReference type="Proteomes" id="UP000242457">
    <property type="component" value="Unassembled WGS sequence"/>
</dbReference>
<feature type="transmembrane region" description="Helical" evidence="8">
    <location>
        <begin position="20"/>
        <end position="40"/>
    </location>
</feature>
<feature type="transmembrane region" description="Helical" evidence="8">
    <location>
        <begin position="445"/>
        <end position="463"/>
    </location>
</feature>
<dbReference type="STRING" id="94128.A0A2A3E7W9"/>
<dbReference type="GO" id="GO:0000030">
    <property type="term" value="F:mannosyltransferase activity"/>
    <property type="evidence" value="ECO:0007669"/>
    <property type="project" value="TreeGrafter"/>
</dbReference>